<dbReference type="PROSITE" id="PS50977">
    <property type="entry name" value="HTH_TETR_2"/>
    <property type="match status" value="1"/>
</dbReference>
<dbReference type="InterPro" id="IPR009057">
    <property type="entry name" value="Homeodomain-like_sf"/>
</dbReference>
<evidence type="ECO:0000256" key="3">
    <source>
        <dbReference type="SAM" id="MobiDB-lite"/>
    </source>
</evidence>
<feature type="region of interest" description="Disordered" evidence="3">
    <location>
        <begin position="1"/>
        <end position="34"/>
    </location>
</feature>
<accession>A0A917X9N2</accession>
<evidence type="ECO:0000313" key="5">
    <source>
        <dbReference type="EMBL" id="GGM97768.1"/>
    </source>
</evidence>
<reference evidence="5" key="1">
    <citation type="journal article" date="2014" name="Int. J. Syst. Evol. Microbiol.">
        <title>Complete genome sequence of Corynebacterium casei LMG S-19264T (=DSM 44701T), isolated from a smear-ripened cheese.</title>
        <authorList>
            <consortium name="US DOE Joint Genome Institute (JGI-PGF)"/>
            <person name="Walter F."/>
            <person name="Albersmeier A."/>
            <person name="Kalinowski J."/>
            <person name="Ruckert C."/>
        </authorList>
    </citation>
    <scope>NUCLEOTIDE SEQUENCE</scope>
    <source>
        <strain evidence="5">CGMCC 4.7110</strain>
    </source>
</reference>
<dbReference type="GO" id="GO:0003700">
    <property type="term" value="F:DNA-binding transcription factor activity"/>
    <property type="evidence" value="ECO:0007669"/>
    <property type="project" value="TreeGrafter"/>
</dbReference>
<evidence type="ECO:0000259" key="4">
    <source>
        <dbReference type="PROSITE" id="PS50977"/>
    </source>
</evidence>
<proteinExistence type="predicted"/>
<protein>
    <recommendedName>
        <fullName evidence="4">HTH tetR-type domain-containing protein</fullName>
    </recommendedName>
</protein>
<feature type="DNA-binding region" description="H-T-H motif" evidence="2">
    <location>
        <begin position="66"/>
        <end position="85"/>
    </location>
</feature>
<dbReference type="InterPro" id="IPR050109">
    <property type="entry name" value="HTH-type_TetR-like_transc_reg"/>
</dbReference>
<dbReference type="InterPro" id="IPR001647">
    <property type="entry name" value="HTH_TetR"/>
</dbReference>
<dbReference type="GO" id="GO:0000976">
    <property type="term" value="F:transcription cis-regulatory region binding"/>
    <property type="evidence" value="ECO:0007669"/>
    <property type="project" value="TreeGrafter"/>
</dbReference>
<gene>
    <name evidence="5" type="ORF">GCM10011578_018320</name>
</gene>
<evidence type="ECO:0000256" key="1">
    <source>
        <dbReference type="ARBA" id="ARBA00023125"/>
    </source>
</evidence>
<dbReference type="PANTHER" id="PTHR30055:SF226">
    <property type="entry name" value="HTH-TYPE TRANSCRIPTIONAL REGULATOR PKSA"/>
    <property type="match status" value="1"/>
</dbReference>
<dbReference type="Pfam" id="PF00440">
    <property type="entry name" value="TetR_N"/>
    <property type="match status" value="1"/>
</dbReference>
<keyword evidence="6" id="KW-1185">Reference proteome</keyword>
<evidence type="ECO:0000313" key="6">
    <source>
        <dbReference type="Proteomes" id="UP000653411"/>
    </source>
</evidence>
<dbReference type="PRINTS" id="PR00455">
    <property type="entry name" value="HTHTETR"/>
</dbReference>
<dbReference type="Proteomes" id="UP000653411">
    <property type="component" value="Unassembled WGS sequence"/>
</dbReference>
<dbReference type="Gene3D" id="1.10.357.10">
    <property type="entry name" value="Tetracycline Repressor, domain 2"/>
    <property type="match status" value="1"/>
</dbReference>
<feature type="domain" description="HTH tetR-type" evidence="4">
    <location>
        <begin position="43"/>
        <end position="103"/>
    </location>
</feature>
<dbReference type="AlphaFoldDB" id="A0A917X9N2"/>
<organism evidence="5 6">
    <name type="scientific">Streptomyces fuscichromogenes</name>
    <dbReference type="NCBI Taxonomy" id="1324013"/>
    <lineage>
        <taxon>Bacteria</taxon>
        <taxon>Bacillati</taxon>
        <taxon>Actinomycetota</taxon>
        <taxon>Actinomycetes</taxon>
        <taxon>Kitasatosporales</taxon>
        <taxon>Streptomycetaceae</taxon>
        <taxon>Streptomyces</taxon>
    </lineage>
</organism>
<dbReference type="SUPFAM" id="SSF46689">
    <property type="entry name" value="Homeodomain-like"/>
    <property type="match status" value="1"/>
</dbReference>
<keyword evidence="1 2" id="KW-0238">DNA-binding</keyword>
<comment type="caution">
    <text evidence="5">The sequence shown here is derived from an EMBL/GenBank/DDBJ whole genome shotgun (WGS) entry which is preliminary data.</text>
</comment>
<reference evidence="5" key="2">
    <citation type="submission" date="2020-09" db="EMBL/GenBank/DDBJ databases">
        <authorList>
            <person name="Sun Q."/>
            <person name="Zhou Y."/>
        </authorList>
    </citation>
    <scope>NUCLEOTIDE SEQUENCE</scope>
    <source>
        <strain evidence="5">CGMCC 4.7110</strain>
    </source>
</reference>
<dbReference type="PANTHER" id="PTHR30055">
    <property type="entry name" value="HTH-TYPE TRANSCRIPTIONAL REGULATOR RUTR"/>
    <property type="match status" value="1"/>
</dbReference>
<evidence type="ECO:0000256" key="2">
    <source>
        <dbReference type="PROSITE-ProRule" id="PRU00335"/>
    </source>
</evidence>
<dbReference type="EMBL" id="BMML01000003">
    <property type="protein sequence ID" value="GGM97768.1"/>
    <property type="molecule type" value="Genomic_DNA"/>
</dbReference>
<name>A0A917X9N2_9ACTN</name>
<sequence length="237" mass="26164">MDRPTARPADPGGTAATPDTSALRNDSPPEHGPRVNLRLQQKRLTHLRLLEATVKVFTEKSFVDARMEDIAQAAGVTRATVYAHFPGKAEIIDALVERVYTLMEEAYAELAALPRWTQAGVRAWLDDAETRWRDMAPIRRVTNAAAPTALRSVDAGRAQYVKAHERYVGLLISPSDRWRGADPAEAGQRALMAVLQTESFFSAWIAVGWPLATADPLRLLADSLCHILAPAMREDDE</sequence>